<dbReference type="PANTHER" id="PTHR34379:SF6">
    <property type="entry name" value="PROTEIN 3F"/>
    <property type="match status" value="1"/>
</dbReference>
<feature type="compositionally biased region" description="Acidic residues" evidence="1">
    <location>
        <begin position="333"/>
        <end position="353"/>
    </location>
</feature>
<feature type="region of interest" description="Disordered" evidence="1">
    <location>
        <begin position="270"/>
        <end position="360"/>
    </location>
</feature>
<dbReference type="Proteomes" id="UP000005239">
    <property type="component" value="Unassembled WGS sequence"/>
</dbReference>
<evidence type="ECO:0000256" key="1">
    <source>
        <dbReference type="SAM" id="MobiDB-lite"/>
    </source>
</evidence>
<evidence type="ECO:0000313" key="3">
    <source>
        <dbReference type="Proteomes" id="UP000005239"/>
    </source>
</evidence>
<keyword evidence="3" id="KW-1185">Reference proteome</keyword>
<feature type="compositionally biased region" description="Low complexity" evidence="1">
    <location>
        <begin position="304"/>
        <end position="329"/>
    </location>
</feature>
<reference evidence="2" key="2">
    <citation type="submission" date="2022-06" db="UniProtKB">
        <authorList>
            <consortium name="EnsemblMetazoa"/>
        </authorList>
    </citation>
    <scope>IDENTIFICATION</scope>
    <source>
        <strain evidence="2">PS312</strain>
    </source>
</reference>
<accession>A0A8R1YF49</accession>
<accession>A0A2A6B7G0</accession>
<sequence>MKIRPEKGDRVYIKVEAKQGDVRKMMSNFEGPYRVVRSSNTTVTVVRADNGLEKGREVDERVVQWDRVRLVPRDKNDPDNLKIAKSVNRVCVRKDGAKSDFRVSISTYSKLHPDYECTEDACGKGRWLEDMFPKDCAKMGRVGKIAFKSLRQLAALIDLKEEWSDLSIQRANTGIKAFLITPLITSPIMLRILLATSLFTAACGLKCYYHDDDMIARSENAIEKDCGSGNQRCLSIKDVNFRDCANSHLCGGNYTCCDTDLCNTPAKNFPEQVVNPSPSSTVPEVDSTDTNSTSTKPEPEPEVPKVITTTTTSTSTSTTTSQSETTSTTAEPVETEDPAQSEEEHESTTEEIESIPKNSCLNSGSGLFMILLVLAYVLL</sequence>
<name>A0A2A6B7G0_PRIPA</name>
<protein>
    <submittedName>
        <fullName evidence="2">Uncharacterized protein</fullName>
    </submittedName>
</protein>
<dbReference type="PANTHER" id="PTHR34379">
    <property type="entry name" value="OS07G0553800 PROTEIN"/>
    <property type="match status" value="1"/>
</dbReference>
<proteinExistence type="predicted"/>
<dbReference type="CDD" id="cd00117">
    <property type="entry name" value="TFP"/>
    <property type="match status" value="1"/>
</dbReference>
<evidence type="ECO:0000313" key="2">
    <source>
        <dbReference type="EnsemblMetazoa" id="PPA19480.1"/>
    </source>
</evidence>
<reference evidence="3" key="1">
    <citation type="journal article" date="2008" name="Nat. Genet.">
        <title>The Pristionchus pacificus genome provides a unique perspective on nematode lifestyle and parasitism.</title>
        <authorList>
            <person name="Dieterich C."/>
            <person name="Clifton S.W."/>
            <person name="Schuster L.N."/>
            <person name="Chinwalla A."/>
            <person name="Delehaunty K."/>
            <person name="Dinkelacker I."/>
            <person name="Fulton L."/>
            <person name="Fulton R."/>
            <person name="Godfrey J."/>
            <person name="Minx P."/>
            <person name="Mitreva M."/>
            <person name="Roeseler W."/>
            <person name="Tian H."/>
            <person name="Witte H."/>
            <person name="Yang S.P."/>
            <person name="Wilson R.K."/>
            <person name="Sommer R.J."/>
        </authorList>
    </citation>
    <scope>NUCLEOTIDE SEQUENCE [LARGE SCALE GENOMIC DNA]</scope>
    <source>
        <strain evidence="3">PS312</strain>
    </source>
</reference>
<gene>
    <name evidence="2" type="primary">WBGene00109034</name>
</gene>
<organism evidence="2 3">
    <name type="scientific">Pristionchus pacificus</name>
    <name type="common">Parasitic nematode worm</name>
    <dbReference type="NCBI Taxonomy" id="54126"/>
    <lineage>
        <taxon>Eukaryota</taxon>
        <taxon>Metazoa</taxon>
        <taxon>Ecdysozoa</taxon>
        <taxon>Nematoda</taxon>
        <taxon>Chromadorea</taxon>
        <taxon>Rhabditida</taxon>
        <taxon>Rhabditina</taxon>
        <taxon>Diplogasteromorpha</taxon>
        <taxon>Diplogasteroidea</taxon>
        <taxon>Neodiplogasteridae</taxon>
        <taxon>Pristionchus</taxon>
    </lineage>
</organism>
<dbReference type="EnsemblMetazoa" id="PPA19480.1">
    <property type="protein sequence ID" value="PPA19480.1"/>
    <property type="gene ID" value="WBGene00109034"/>
</dbReference>
<dbReference type="AlphaFoldDB" id="A0A2A6B7G0"/>
<dbReference type="InterPro" id="IPR040411">
    <property type="entry name" value="At5g23160-like"/>
</dbReference>